<gene>
    <name evidence="3" type="ORF">Prum_081140</name>
</gene>
<evidence type="ECO:0000313" key="4">
    <source>
        <dbReference type="Proteomes" id="UP000482960"/>
    </source>
</evidence>
<reference evidence="3 4" key="2">
    <citation type="submission" date="2020-03" db="EMBL/GenBank/DDBJ databases">
        <authorList>
            <person name="Ichikawa N."/>
            <person name="Kimura A."/>
            <person name="Kitahashi Y."/>
            <person name="Uohara A."/>
        </authorList>
    </citation>
    <scope>NUCLEOTIDE SEQUENCE [LARGE SCALE GENOMIC DNA]</scope>
    <source>
        <strain evidence="3 4">NBRC 108638</strain>
    </source>
</reference>
<feature type="region of interest" description="Disordered" evidence="1">
    <location>
        <begin position="179"/>
        <end position="198"/>
    </location>
</feature>
<keyword evidence="4" id="KW-1185">Reference proteome</keyword>
<accession>A0A6V8LB88</accession>
<comment type="caution">
    <text evidence="3">The sequence shown here is derived from an EMBL/GenBank/DDBJ whole genome shotgun (WGS) entry which is preliminary data.</text>
</comment>
<protein>
    <recommendedName>
        <fullName evidence="2">DUF222 domain-containing protein</fullName>
    </recommendedName>
</protein>
<dbReference type="EMBL" id="BLPG01000001">
    <property type="protein sequence ID" value="GFJ94472.1"/>
    <property type="molecule type" value="Genomic_DNA"/>
</dbReference>
<evidence type="ECO:0000259" key="2">
    <source>
        <dbReference type="Pfam" id="PF02720"/>
    </source>
</evidence>
<proteinExistence type="predicted"/>
<dbReference type="Proteomes" id="UP000482960">
    <property type="component" value="Unassembled WGS sequence"/>
</dbReference>
<evidence type="ECO:0000256" key="1">
    <source>
        <dbReference type="SAM" id="MobiDB-lite"/>
    </source>
</evidence>
<dbReference type="AlphaFoldDB" id="A0A6V8LB88"/>
<sequence>MDAVHAVEQALAAAKLHLVRDIEGRGLPSAQHASSTAVWLREHLRISIHAAKRLVDLARSVDERPALDSALVTGAVNVEQVTIVAAAVRDLPADLGADRRSRSHPDRPGRRVRAERILTYVAPEIAEAADRAALERMEARARQTRAFQLTRNGDGRVRLTGWLDEDGAATVNAALDPCARPATTTSPAPPRSAGRTRWSRCASWRCAPTSSRRAADSVHTW</sequence>
<evidence type="ECO:0000313" key="3">
    <source>
        <dbReference type="EMBL" id="GFJ94472.1"/>
    </source>
</evidence>
<dbReference type="Pfam" id="PF02720">
    <property type="entry name" value="DUF222"/>
    <property type="match status" value="1"/>
</dbReference>
<dbReference type="InterPro" id="IPR003870">
    <property type="entry name" value="DUF222"/>
</dbReference>
<feature type="domain" description="DUF222" evidence="2">
    <location>
        <begin position="5"/>
        <end position="201"/>
    </location>
</feature>
<reference evidence="3 4" key="1">
    <citation type="submission" date="2020-03" db="EMBL/GenBank/DDBJ databases">
        <title>Whole genome shotgun sequence of Phytohabitans rumicis NBRC 108638.</title>
        <authorList>
            <person name="Komaki H."/>
            <person name="Tamura T."/>
        </authorList>
    </citation>
    <scope>NUCLEOTIDE SEQUENCE [LARGE SCALE GENOMIC DNA]</scope>
    <source>
        <strain evidence="3 4">NBRC 108638</strain>
    </source>
</reference>
<name>A0A6V8LB88_9ACTN</name>
<organism evidence="3 4">
    <name type="scientific">Phytohabitans rumicis</name>
    <dbReference type="NCBI Taxonomy" id="1076125"/>
    <lineage>
        <taxon>Bacteria</taxon>
        <taxon>Bacillati</taxon>
        <taxon>Actinomycetota</taxon>
        <taxon>Actinomycetes</taxon>
        <taxon>Micromonosporales</taxon>
        <taxon>Micromonosporaceae</taxon>
    </lineage>
</organism>